<dbReference type="EMBL" id="CAKXYP010000004">
    <property type="protein sequence ID" value="CAH9414870.1"/>
    <property type="molecule type" value="Genomic_DNA"/>
</dbReference>
<gene>
    <name evidence="1" type="ORF">SGL43_01882</name>
</gene>
<organism evidence="1 2">
    <name type="scientific">Streptomyces globisporus</name>
    <dbReference type="NCBI Taxonomy" id="1908"/>
    <lineage>
        <taxon>Bacteria</taxon>
        <taxon>Bacillati</taxon>
        <taxon>Actinomycetota</taxon>
        <taxon>Actinomycetes</taxon>
        <taxon>Kitasatosporales</taxon>
        <taxon>Streptomycetaceae</taxon>
        <taxon>Streptomyces</taxon>
    </lineage>
</organism>
<proteinExistence type="predicted"/>
<name>A0ABM9GTS2_STRGL</name>
<reference evidence="1" key="1">
    <citation type="submission" date="2022-03" db="EMBL/GenBank/DDBJ databases">
        <authorList>
            <person name="Leyn A S."/>
        </authorList>
    </citation>
    <scope>NUCLEOTIDE SEQUENCE</scope>
    <source>
        <strain evidence="1">Streptomyces globisporus 4-3</strain>
    </source>
</reference>
<protein>
    <submittedName>
        <fullName evidence="1">Uncharacterized protein</fullName>
    </submittedName>
</protein>
<accession>A0ABM9GTS2</accession>
<evidence type="ECO:0000313" key="1">
    <source>
        <dbReference type="EMBL" id="CAH9414870.1"/>
    </source>
</evidence>
<sequence length="34" mass="3857">MLFTDDNLGLWPERGGTDARPLGKAYLVPHGRFR</sequence>
<keyword evidence="2" id="KW-1185">Reference proteome</keyword>
<comment type="caution">
    <text evidence="1">The sequence shown here is derived from an EMBL/GenBank/DDBJ whole genome shotgun (WGS) entry which is preliminary data.</text>
</comment>
<evidence type="ECO:0000313" key="2">
    <source>
        <dbReference type="Proteomes" id="UP001154015"/>
    </source>
</evidence>
<dbReference type="Proteomes" id="UP001154015">
    <property type="component" value="Unassembled WGS sequence"/>
</dbReference>